<organism evidence="5 6">
    <name type="scientific">Spongiactinospora gelatinilytica</name>
    <dbReference type="NCBI Taxonomy" id="2666298"/>
    <lineage>
        <taxon>Bacteria</taxon>
        <taxon>Bacillati</taxon>
        <taxon>Actinomycetota</taxon>
        <taxon>Actinomycetes</taxon>
        <taxon>Streptosporangiales</taxon>
        <taxon>Streptosporangiaceae</taxon>
        <taxon>Spongiactinospora</taxon>
    </lineage>
</organism>
<keyword evidence="1 3" id="KW-0853">WD repeat</keyword>
<dbReference type="PRINTS" id="PR00320">
    <property type="entry name" value="GPROTEINBRPT"/>
</dbReference>
<dbReference type="RefSeq" id="WP_111167321.1">
    <property type="nucleotide sequence ID" value="NZ_POUA01000075.1"/>
</dbReference>
<dbReference type="PANTHER" id="PTHR19848">
    <property type="entry name" value="WD40 REPEAT PROTEIN"/>
    <property type="match status" value="1"/>
</dbReference>
<proteinExistence type="predicted"/>
<comment type="caution">
    <text evidence="5">The sequence shown here is derived from an EMBL/GenBank/DDBJ whole genome shotgun (WGS) entry which is preliminary data.</text>
</comment>
<protein>
    <submittedName>
        <fullName evidence="5">Uncharacterized protein</fullName>
    </submittedName>
</protein>
<dbReference type="Pfam" id="PF13560">
    <property type="entry name" value="HTH_31"/>
    <property type="match status" value="1"/>
</dbReference>
<feature type="repeat" description="WD" evidence="3">
    <location>
        <begin position="399"/>
        <end position="438"/>
    </location>
</feature>
<dbReference type="EMBL" id="POUA01000075">
    <property type="protein sequence ID" value="PZG48845.1"/>
    <property type="molecule type" value="Genomic_DNA"/>
</dbReference>
<evidence type="ECO:0000313" key="5">
    <source>
        <dbReference type="EMBL" id="PZG48845.1"/>
    </source>
</evidence>
<dbReference type="Gene3D" id="2.130.10.10">
    <property type="entry name" value="YVTN repeat-like/Quinoprotein amine dehydrogenase"/>
    <property type="match status" value="2"/>
</dbReference>
<dbReference type="AlphaFoldDB" id="A0A2W2HA16"/>
<feature type="repeat" description="WD" evidence="3">
    <location>
        <begin position="147"/>
        <end position="171"/>
    </location>
</feature>
<dbReference type="InterPro" id="IPR019775">
    <property type="entry name" value="WD40_repeat_CS"/>
</dbReference>
<evidence type="ECO:0000256" key="3">
    <source>
        <dbReference type="PROSITE-ProRule" id="PRU00221"/>
    </source>
</evidence>
<gene>
    <name evidence="5" type="ORF">C1I98_12405</name>
</gene>
<dbReference type="CDD" id="cd00093">
    <property type="entry name" value="HTH_XRE"/>
    <property type="match status" value="1"/>
</dbReference>
<dbReference type="InterPro" id="IPR036322">
    <property type="entry name" value="WD40_repeat_dom_sf"/>
</dbReference>
<dbReference type="PROSITE" id="PS50082">
    <property type="entry name" value="WD_REPEATS_2"/>
    <property type="match status" value="3"/>
</dbReference>
<dbReference type="InterPro" id="IPR001680">
    <property type="entry name" value="WD40_rpt"/>
</dbReference>
<dbReference type="Proteomes" id="UP000248544">
    <property type="component" value="Unassembled WGS sequence"/>
</dbReference>
<accession>A0A2W2HA16</accession>
<dbReference type="SMART" id="SM00320">
    <property type="entry name" value="WD40"/>
    <property type="match status" value="4"/>
</dbReference>
<evidence type="ECO:0000256" key="4">
    <source>
        <dbReference type="SAM" id="MobiDB-lite"/>
    </source>
</evidence>
<evidence type="ECO:0000256" key="2">
    <source>
        <dbReference type="ARBA" id="ARBA00022737"/>
    </source>
</evidence>
<dbReference type="InterPro" id="IPR001387">
    <property type="entry name" value="Cro/C1-type_HTH"/>
</dbReference>
<dbReference type="InterPro" id="IPR015943">
    <property type="entry name" value="WD40/YVTN_repeat-like_dom_sf"/>
</dbReference>
<evidence type="ECO:0000313" key="6">
    <source>
        <dbReference type="Proteomes" id="UP000248544"/>
    </source>
</evidence>
<feature type="repeat" description="WD" evidence="3">
    <location>
        <begin position="215"/>
        <end position="256"/>
    </location>
</feature>
<dbReference type="SUPFAM" id="SSF50978">
    <property type="entry name" value="WD40 repeat-like"/>
    <property type="match status" value="1"/>
</dbReference>
<dbReference type="PROSITE" id="PS50294">
    <property type="entry name" value="WD_REPEATS_REGION"/>
    <property type="match status" value="2"/>
</dbReference>
<name>A0A2W2HA16_9ACTN</name>
<keyword evidence="2" id="KW-0677">Repeat</keyword>
<feature type="region of interest" description="Disordered" evidence="4">
    <location>
        <begin position="129"/>
        <end position="148"/>
    </location>
</feature>
<dbReference type="PANTHER" id="PTHR19848:SF8">
    <property type="entry name" value="F-BOX AND WD REPEAT DOMAIN CONTAINING 7"/>
    <property type="match status" value="1"/>
</dbReference>
<dbReference type="Pfam" id="PF00400">
    <property type="entry name" value="WD40"/>
    <property type="match status" value="3"/>
</dbReference>
<dbReference type="PROSITE" id="PS00678">
    <property type="entry name" value="WD_REPEATS_1"/>
    <property type="match status" value="1"/>
</dbReference>
<keyword evidence="6" id="KW-1185">Reference proteome</keyword>
<sequence length="438" mass="47140">MDGAAPDPGRARTAAQFTELLRQLRAWSGMSYRQLARKAKDAGHVLPHNTLAAALQRDSLPREELLIAFVAACGLPGDQITRWVYTRKDLATLPASDQLRRPGAPPMDAAPQAPARLQRIPPPERATFADATQSRSRAVPGGPSRRRLLATSGADGTVCVWDMVTNTLTAAIDDHAQWAETPLFSPDGRHLATRGIFEEAVRLWDTATMKPAGVLRGHTGDIVWAVFNRDDGTLATSSLDGTARLWDVSTAKPTATYACPARDGSAPLFTTDGRLITVDHSDSRVWMRDPAAGKTFAVFDAMVPHITVSQTGADAFPSVVVRELDGTVRTWDVPPVSAGQPVTVNRNVTFTGPLGRNRSVTLGWNGEVVAIWGGDEAGQAVDTAVWLGDTVSGRPLLPLAGHQGMVRDVVFSPRGDLIATCGDKTARLWRVDHAKRSF</sequence>
<dbReference type="InterPro" id="IPR020472">
    <property type="entry name" value="WD40_PAC1"/>
</dbReference>
<evidence type="ECO:0000256" key="1">
    <source>
        <dbReference type="ARBA" id="ARBA00022574"/>
    </source>
</evidence>
<reference evidence="5 6" key="1">
    <citation type="submission" date="2018-01" db="EMBL/GenBank/DDBJ databases">
        <title>Draft genome sequence of Sphaerisporangium sp. 7K107.</title>
        <authorList>
            <person name="Sahin N."/>
            <person name="Saygin H."/>
            <person name="Ay H."/>
        </authorList>
    </citation>
    <scope>NUCLEOTIDE SEQUENCE [LARGE SCALE GENOMIC DNA]</scope>
    <source>
        <strain evidence="5 6">7K107</strain>
    </source>
</reference>